<dbReference type="InterPro" id="IPR016181">
    <property type="entry name" value="Acyl_CoA_acyltransferase"/>
</dbReference>
<gene>
    <name evidence="3" type="ORF">LCGC14_1637800</name>
</gene>
<dbReference type="Gene3D" id="3.40.50.720">
    <property type="entry name" value="NAD(P)-binding Rossmann-like Domain"/>
    <property type="match status" value="1"/>
</dbReference>
<evidence type="ECO:0000313" key="3">
    <source>
        <dbReference type="EMBL" id="KKM21206.1"/>
    </source>
</evidence>
<dbReference type="Pfam" id="PF02719">
    <property type="entry name" value="Polysacc_synt_2"/>
    <property type="match status" value="1"/>
</dbReference>
<dbReference type="CDD" id="cd04301">
    <property type="entry name" value="NAT_SF"/>
    <property type="match status" value="1"/>
</dbReference>
<dbReference type="GO" id="GO:0016747">
    <property type="term" value="F:acyltransferase activity, transferring groups other than amino-acyl groups"/>
    <property type="evidence" value="ECO:0007669"/>
    <property type="project" value="InterPro"/>
</dbReference>
<feature type="domain" description="N-acetyltransferase" evidence="2">
    <location>
        <begin position="9"/>
        <end position="176"/>
    </location>
</feature>
<comment type="similarity">
    <text evidence="1">Belongs to the polysaccharide synthase family.</text>
</comment>
<dbReference type="PANTHER" id="PTHR43318">
    <property type="entry name" value="UDP-N-ACETYLGLUCOSAMINE 4,6-DEHYDRATASE"/>
    <property type="match status" value="1"/>
</dbReference>
<dbReference type="PROSITE" id="PS51186">
    <property type="entry name" value="GNAT"/>
    <property type="match status" value="1"/>
</dbReference>
<dbReference type="AlphaFoldDB" id="A0A0F9I0E8"/>
<dbReference type="SUPFAM" id="SSF51735">
    <property type="entry name" value="NAD(P)-binding Rossmann-fold domains"/>
    <property type="match status" value="1"/>
</dbReference>
<dbReference type="SUPFAM" id="SSF55729">
    <property type="entry name" value="Acyl-CoA N-acyltransferases (Nat)"/>
    <property type="match status" value="1"/>
</dbReference>
<dbReference type="InterPro" id="IPR003869">
    <property type="entry name" value="Polysac_CapD-like"/>
</dbReference>
<protein>
    <recommendedName>
        <fullName evidence="2">N-acetyltransferase domain-containing protein</fullName>
    </recommendedName>
</protein>
<dbReference type="InterPro" id="IPR000182">
    <property type="entry name" value="GNAT_dom"/>
</dbReference>
<evidence type="ECO:0000259" key="2">
    <source>
        <dbReference type="PROSITE" id="PS51186"/>
    </source>
</evidence>
<dbReference type="Pfam" id="PF00583">
    <property type="entry name" value="Acetyltransf_1"/>
    <property type="match status" value="1"/>
</dbReference>
<dbReference type="EMBL" id="LAZR01013601">
    <property type="protein sequence ID" value="KKM21206.1"/>
    <property type="molecule type" value="Genomic_DNA"/>
</dbReference>
<sequence>MTSLQDKEIIIRLLKKSDEDKLFDFFENLSDKSKRWFSPHSFDKETIKSICEKTSEEYQRVVVLYQEKIIGYCVIYFGIREYEKYRYGHVLPEETCTIAPCVVDDFQNMGIGAKLLDHVILVSKQCKMKRIVLWGGVVVSNKPAIRLYKKKGFIINKRWKHPIQRVGCYDMYLDVSENANKIKKTIMIIGAAGSLGQELCKLLLIEDDYNIVAIDIDENNLMYLQKSYNIPIYIENVIDFYKIRRILEYELVDIVVNCAASKHVQWCETNIKNSIDVNILSNLEIMNYLSKRSGKFIFISSDKAIRPSNIYALTKQFTDYIVKFFGFKLVRGVNFLNSKGSVLDIWNKQKENGVPFTVSSQDCRRYFMTLPEMSVLVKEAIEDNSRQVEYIPKIIYDISIKKLFEAYKVLNGIEICEVKEFS</sequence>
<name>A0A0F9I0E8_9ZZZZ</name>
<organism evidence="3">
    <name type="scientific">marine sediment metagenome</name>
    <dbReference type="NCBI Taxonomy" id="412755"/>
    <lineage>
        <taxon>unclassified sequences</taxon>
        <taxon>metagenomes</taxon>
        <taxon>ecological metagenomes</taxon>
    </lineage>
</organism>
<proteinExistence type="inferred from homology"/>
<feature type="non-terminal residue" evidence="3">
    <location>
        <position position="422"/>
    </location>
</feature>
<dbReference type="InterPro" id="IPR036291">
    <property type="entry name" value="NAD(P)-bd_dom_sf"/>
</dbReference>
<dbReference type="InterPro" id="IPR051203">
    <property type="entry name" value="Polysaccharide_Synthase-Rel"/>
</dbReference>
<evidence type="ECO:0000256" key="1">
    <source>
        <dbReference type="ARBA" id="ARBA00007430"/>
    </source>
</evidence>
<dbReference type="Gene3D" id="3.40.630.30">
    <property type="match status" value="1"/>
</dbReference>
<accession>A0A0F9I0E8</accession>
<comment type="caution">
    <text evidence="3">The sequence shown here is derived from an EMBL/GenBank/DDBJ whole genome shotgun (WGS) entry which is preliminary data.</text>
</comment>
<reference evidence="3" key="1">
    <citation type="journal article" date="2015" name="Nature">
        <title>Complex archaea that bridge the gap between prokaryotes and eukaryotes.</title>
        <authorList>
            <person name="Spang A."/>
            <person name="Saw J.H."/>
            <person name="Jorgensen S.L."/>
            <person name="Zaremba-Niedzwiedzka K."/>
            <person name="Martijn J."/>
            <person name="Lind A.E."/>
            <person name="van Eijk R."/>
            <person name="Schleper C."/>
            <person name="Guy L."/>
            <person name="Ettema T.J."/>
        </authorList>
    </citation>
    <scope>NUCLEOTIDE SEQUENCE</scope>
</reference>